<dbReference type="EMBL" id="ML145106">
    <property type="protein sequence ID" value="TBU60307.1"/>
    <property type="molecule type" value="Genomic_DNA"/>
</dbReference>
<reference evidence="2 3" key="1">
    <citation type="submission" date="2019-01" db="EMBL/GenBank/DDBJ databases">
        <title>Draft genome sequences of three monokaryotic isolates of the white-rot basidiomycete fungus Dichomitus squalens.</title>
        <authorList>
            <consortium name="DOE Joint Genome Institute"/>
            <person name="Lopez S.C."/>
            <person name="Andreopoulos B."/>
            <person name="Pangilinan J."/>
            <person name="Lipzen A."/>
            <person name="Riley R."/>
            <person name="Ahrendt S."/>
            <person name="Ng V."/>
            <person name="Barry K."/>
            <person name="Daum C."/>
            <person name="Grigoriev I.V."/>
            <person name="Hilden K.S."/>
            <person name="Makela M.R."/>
            <person name="de Vries R.P."/>
        </authorList>
    </citation>
    <scope>NUCLEOTIDE SEQUENCE [LARGE SCALE GENOMIC DNA]</scope>
    <source>
        <strain evidence="2 3">CBS 464.89</strain>
    </source>
</reference>
<organism evidence="2 3">
    <name type="scientific">Dichomitus squalens</name>
    <dbReference type="NCBI Taxonomy" id="114155"/>
    <lineage>
        <taxon>Eukaryota</taxon>
        <taxon>Fungi</taxon>
        <taxon>Dikarya</taxon>
        <taxon>Basidiomycota</taxon>
        <taxon>Agaricomycotina</taxon>
        <taxon>Agaricomycetes</taxon>
        <taxon>Polyporales</taxon>
        <taxon>Polyporaceae</taxon>
        <taxon>Dichomitus</taxon>
    </lineage>
</organism>
<evidence type="ECO:0000259" key="1">
    <source>
        <dbReference type="Pfam" id="PF13302"/>
    </source>
</evidence>
<dbReference type="Proteomes" id="UP000292082">
    <property type="component" value="Unassembled WGS sequence"/>
</dbReference>
<dbReference type="Pfam" id="PF13302">
    <property type="entry name" value="Acetyltransf_3"/>
    <property type="match status" value="1"/>
</dbReference>
<feature type="domain" description="N-acetyltransferase" evidence="1">
    <location>
        <begin position="34"/>
        <end position="131"/>
    </location>
</feature>
<dbReference type="SUPFAM" id="SSF55729">
    <property type="entry name" value="Acyl-CoA N-acyltransferases (Nat)"/>
    <property type="match status" value="1"/>
</dbReference>
<gene>
    <name evidence="2" type="ORF">BD310DRAFT_905477</name>
</gene>
<dbReference type="GO" id="GO:1990189">
    <property type="term" value="F:protein N-terminal-serine acetyltransferase activity"/>
    <property type="evidence" value="ECO:0007669"/>
    <property type="project" value="TreeGrafter"/>
</dbReference>
<protein>
    <recommendedName>
        <fullName evidence="1">N-acetyltransferase domain-containing protein</fullName>
    </recommendedName>
</protein>
<dbReference type="InterPro" id="IPR000182">
    <property type="entry name" value="GNAT_dom"/>
</dbReference>
<dbReference type="PANTHER" id="PTHR43441:SF5">
    <property type="entry name" value="FAMILY ACETYLTRANSFERASE, PUTATIVE-RELATED"/>
    <property type="match status" value="1"/>
</dbReference>
<evidence type="ECO:0000313" key="2">
    <source>
        <dbReference type="EMBL" id="TBU60307.1"/>
    </source>
</evidence>
<dbReference type="GO" id="GO:0008999">
    <property type="term" value="F:protein-N-terminal-alanine acetyltransferase activity"/>
    <property type="evidence" value="ECO:0007669"/>
    <property type="project" value="TreeGrafter"/>
</dbReference>
<dbReference type="InterPro" id="IPR051908">
    <property type="entry name" value="Ribosomal_N-acetyltransferase"/>
</dbReference>
<accession>A0A4Q9PZN3</accession>
<dbReference type="AlphaFoldDB" id="A0A4Q9PZN3"/>
<dbReference type="Gene3D" id="3.40.630.30">
    <property type="match status" value="1"/>
</dbReference>
<dbReference type="PANTHER" id="PTHR43441">
    <property type="entry name" value="RIBOSOMAL-PROTEIN-SERINE ACETYLTRANSFERASE"/>
    <property type="match status" value="1"/>
</dbReference>
<evidence type="ECO:0000313" key="3">
    <source>
        <dbReference type="Proteomes" id="UP000292082"/>
    </source>
</evidence>
<name>A0A4Q9PZN3_9APHY</name>
<keyword evidence="3" id="KW-1185">Reference proteome</keyword>
<sequence length="197" mass="21578">MSTVELQPIEYNFHFPWRDLENDRVKLVLFDNAAGSFLLLAILDKASPGEPLAGITGFLDADPANLSVEVGVLVCLLAFQRRGLTSAAVALLLQYCLDVPRNGGLGLRRVTYASHIANAASVGFARRMGFVFEGVARWEKMLVEGKPGNGKSVAGREGDPRAGMGGRDTAWFSLCWDDWEGGRREAVCRPEYAMRRS</sequence>
<proteinExistence type="predicted"/>
<dbReference type="InterPro" id="IPR016181">
    <property type="entry name" value="Acyl_CoA_acyltransferase"/>
</dbReference>